<evidence type="ECO:0000256" key="1">
    <source>
        <dbReference type="SAM" id="MobiDB-lite"/>
    </source>
</evidence>
<comment type="caution">
    <text evidence="2">The sequence shown here is derived from an EMBL/GenBank/DDBJ whole genome shotgun (WGS) entry which is preliminary data.</text>
</comment>
<name>A0A8H6LYV6_9AGAR</name>
<dbReference type="PANTHER" id="PTHR31138">
    <property type="entry name" value="CHROMOSOME 19, WHOLE GENOME SHOTGUN SEQUENCE"/>
    <property type="match status" value="1"/>
</dbReference>
<reference evidence="2 3" key="1">
    <citation type="submission" date="2020-07" db="EMBL/GenBank/DDBJ databases">
        <title>Comparative genomics of pyrophilous fungi reveals a link between fire events and developmental genes.</title>
        <authorList>
            <consortium name="DOE Joint Genome Institute"/>
            <person name="Steindorff A.S."/>
            <person name="Carver A."/>
            <person name="Calhoun S."/>
            <person name="Stillman K."/>
            <person name="Liu H."/>
            <person name="Lipzen A."/>
            <person name="Pangilinan J."/>
            <person name="Labutti K."/>
            <person name="Bruns T.D."/>
            <person name="Grigoriev I.V."/>
        </authorList>
    </citation>
    <scope>NUCLEOTIDE SEQUENCE [LARGE SCALE GENOMIC DNA]</scope>
    <source>
        <strain evidence="2 3">CBS 144469</strain>
    </source>
</reference>
<feature type="region of interest" description="Disordered" evidence="1">
    <location>
        <begin position="73"/>
        <end position="99"/>
    </location>
</feature>
<proteinExistence type="predicted"/>
<gene>
    <name evidence="2" type="ORF">DFP72DRAFT_1076712</name>
</gene>
<dbReference type="EMBL" id="JACGCI010000096">
    <property type="protein sequence ID" value="KAF6746136.1"/>
    <property type="molecule type" value="Genomic_DNA"/>
</dbReference>
<sequence>MGRRGAPRVERTSRVRVEVGGVRAKVDGVGYYFKYGGDWVGYEDEGIVNVDLGMDRGVGGGFGCEIELEMRNASGAKGEGEESRESRRRRPGLREHYDDANRGGSLDILLGEGLEGEGEIAAGIPADVLIPQLLEEEEEEVAANANLDVQRALASSDSVSDSEDVGGAARTRAEALKSGVPVSQLDRDMDIQPLFDVVDVKVHMRGVKVRLEQSRHWILNKVVVQPLAGPAVGVVVRRLVEEELKKRIGDLGLWLGRVKVDAEARGEARREEARRMRAAERRARVGRMNGGRLFEGKEREEEEDDGVGTETRSEIGVTKKGIVYHQEAVPSPEPMVFNKKYGVMEPVASEETGEPESDLTLAVGGGPQLFPDKAVPYGARNDQEDVRFVNEGRRLVAAAKQTANVAASEAMGSVAYAGARFNARRMEEERPGWYSDAFDL</sequence>
<keyword evidence="3" id="KW-1185">Reference proteome</keyword>
<dbReference type="OrthoDB" id="3026449at2759"/>
<dbReference type="AlphaFoldDB" id="A0A8H6LYV6"/>
<evidence type="ECO:0000313" key="2">
    <source>
        <dbReference type="EMBL" id="KAF6746136.1"/>
    </source>
</evidence>
<dbReference type="PANTHER" id="PTHR31138:SF1">
    <property type="entry name" value="PDZ DOMAIN-CONTAINING PROTEIN"/>
    <property type="match status" value="1"/>
</dbReference>
<protein>
    <submittedName>
        <fullName evidence="2">Uncharacterized protein</fullName>
    </submittedName>
</protein>
<organism evidence="2 3">
    <name type="scientific">Ephemerocybe angulata</name>
    <dbReference type="NCBI Taxonomy" id="980116"/>
    <lineage>
        <taxon>Eukaryota</taxon>
        <taxon>Fungi</taxon>
        <taxon>Dikarya</taxon>
        <taxon>Basidiomycota</taxon>
        <taxon>Agaricomycotina</taxon>
        <taxon>Agaricomycetes</taxon>
        <taxon>Agaricomycetidae</taxon>
        <taxon>Agaricales</taxon>
        <taxon>Agaricineae</taxon>
        <taxon>Psathyrellaceae</taxon>
        <taxon>Ephemerocybe</taxon>
    </lineage>
</organism>
<dbReference type="Proteomes" id="UP000521943">
    <property type="component" value="Unassembled WGS sequence"/>
</dbReference>
<accession>A0A8H6LYV6</accession>
<evidence type="ECO:0000313" key="3">
    <source>
        <dbReference type="Proteomes" id="UP000521943"/>
    </source>
</evidence>